<proteinExistence type="predicted"/>
<evidence type="ECO:0000313" key="1">
    <source>
        <dbReference type="EMBL" id="QMV33475.1"/>
    </source>
</evidence>
<organism evidence="1 2">
    <name type="scientific">Ralstonia phage Hyacinthe</name>
    <dbReference type="NCBI Taxonomy" id="2759731"/>
    <lineage>
        <taxon>Viruses</taxon>
        <taxon>Duplodnaviria</taxon>
        <taxon>Heunggongvirae</taxon>
        <taxon>Uroviricota</taxon>
        <taxon>Caudoviricetes</taxon>
        <taxon>Rahariannevirus</taxon>
        <taxon>Rahariannevirus raharianne</taxon>
    </lineage>
</organism>
<accession>A0A7G5BB02</accession>
<gene>
    <name evidence="1" type="ORF">8G_00043</name>
</gene>
<dbReference type="Proteomes" id="UP000515746">
    <property type="component" value="Segment"/>
</dbReference>
<dbReference type="InterPro" id="IPR018490">
    <property type="entry name" value="cNMP-bd_dom_sf"/>
</dbReference>
<dbReference type="SUPFAM" id="SSF51206">
    <property type="entry name" value="cAMP-binding domain-like"/>
    <property type="match status" value="1"/>
</dbReference>
<protein>
    <submittedName>
        <fullName evidence="1">Uncharacterized protein</fullName>
    </submittedName>
</protein>
<reference evidence="1 2" key="1">
    <citation type="submission" date="2020-07" db="EMBL/GenBank/DDBJ databases">
        <title>Ralstonia phages.</title>
        <authorList>
            <person name="Trotereau A."/>
            <person name="Boyer C."/>
            <person name="Torres-Barcelo C."/>
        </authorList>
    </citation>
    <scope>NUCLEOTIDE SEQUENCE [LARGE SCALE GENOMIC DNA]</scope>
</reference>
<evidence type="ECO:0000313" key="2">
    <source>
        <dbReference type="Proteomes" id="UP000515746"/>
    </source>
</evidence>
<sequence length="129" mass="13911">MADLDLNELERLAREATPQDFDSGEIMRNAGEWIDCPHCGGEGAVQLEIDYCNYDGQALGVQFYGIGNAHGAAERYYRAMRPAVALTRCAGSLGVQPEVKSADAAGVLVGCLLFFDVLPQDVNRRTATA</sequence>
<dbReference type="EMBL" id="MT740743">
    <property type="protein sequence ID" value="QMV33475.1"/>
    <property type="molecule type" value="Genomic_DNA"/>
</dbReference>
<name>A0A7G5BB02_9CAUD</name>